<feature type="compositionally biased region" description="Polar residues" evidence="1">
    <location>
        <begin position="125"/>
        <end position="139"/>
    </location>
</feature>
<feature type="transmembrane region" description="Helical" evidence="2">
    <location>
        <begin position="281"/>
        <end position="298"/>
    </location>
</feature>
<dbReference type="OrthoDB" id="253299at2759"/>
<reference evidence="3 4" key="1">
    <citation type="journal article" date="2014" name="Genome Announc.">
        <title>Trypanosoma cruzi Clone Dm28c Draft Genome Sequence.</title>
        <authorList>
            <person name="Grisard E.C."/>
            <person name="Teixeira S.M."/>
            <person name="de Almeida L.G."/>
            <person name="Stoco P.H."/>
            <person name="Gerber A.L."/>
            <person name="Talavera-Lopez C."/>
            <person name="Lima O.C."/>
            <person name="Andersson B."/>
            <person name="de Vasconcelos A.T."/>
        </authorList>
    </citation>
    <scope>NUCLEOTIDE SEQUENCE [LARGE SCALE GENOMIC DNA]</scope>
    <source>
        <strain evidence="3 4">Dm28c</strain>
    </source>
</reference>
<name>V5A2J6_TRYCR</name>
<dbReference type="VEuPathDB" id="TriTrypDB:TCDM_13546"/>
<evidence type="ECO:0000313" key="4">
    <source>
        <dbReference type="Proteomes" id="UP000017861"/>
    </source>
</evidence>
<keyword evidence="2" id="KW-0812">Transmembrane</keyword>
<keyword evidence="2" id="KW-1133">Transmembrane helix</keyword>
<feature type="region of interest" description="Disordered" evidence="1">
    <location>
        <begin position="66"/>
        <end position="166"/>
    </location>
</feature>
<accession>V5A2J6</accession>
<comment type="caution">
    <text evidence="3">The sequence shown here is derived from an EMBL/GenBank/DDBJ whole genome shotgun (WGS) entry which is preliminary data.</text>
</comment>
<evidence type="ECO:0000256" key="2">
    <source>
        <dbReference type="SAM" id="Phobius"/>
    </source>
</evidence>
<gene>
    <name evidence="3" type="ORF">TCDM_13546</name>
</gene>
<evidence type="ECO:0008006" key="5">
    <source>
        <dbReference type="Google" id="ProtNLM"/>
    </source>
</evidence>
<dbReference type="InterPro" id="IPR021287">
    <property type="entry name" value="Trans-sialidase_CS"/>
</dbReference>
<dbReference type="EMBL" id="AYLP01001095">
    <property type="protein sequence ID" value="ESS55010.1"/>
    <property type="molecule type" value="Genomic_DNA"/>
</dbReference>
<evidence type="ECO:0000313" key="3">
    <source>
        <dbReference type="EMBL" id="ESS55010.1"/>
    </source>
</evidence>
<sequence>MHGRNGELGAVCHVAHAVHKCNNCAASCATKEEGATVAFTMNVTTHKYAGPYELWWRQYSSDGTIHPPARSGDADRTGTCQLPPPREGKDDTKSGGTTAPPVNAEPSRQHEDWRQSAAADGPNTVDRSPASSTATNTSETRYEFATNPNEVMVPNESTKRPSFANGPRMVVASNASGIMSVTYGGREHVSADNTDEVSERSANGHKSLVLENGVAGSGVVAEGDAGGLTQRNASGHENKPQLREFTAQYSGSGGSPDDCFALLNDAKLTLRELTVDGTVRVYVYWVLMLLLGLCGVVADF</sequence>
<keyword evidence="2" id="KW-0472">Membrane</keyword>
<dbReference type="Proteomes" id="UP000017861">
    <property type="component" value="Unassembled WGS sequence"/>
</dbReference>
<proteinExistence type="predicted"/>
<organism evidence="3 4">
    <name type="scientific">Trypanosoma cruzi Dm28c</name>
    <dbReference type="NCBI Taxonomy" id="1416333"/>
    <lineage>
        <taxon>Eukaryota</taxon>
        <taxon>Discoba</taxon>
        <taxon>Euglenozoa</taxon>
        <taxon>Kinetoplastea</taxon>
        <taxon>Metakinetoplastina</taxon>
        <taxon>Trypanosomatida</taxon>
        <taxon>Trypanosomatidae</taxon>
        <taxon>Trypanosoma</taxon>
        <taxon>Schizotrypanum</taxon>
    </lineage>
</organism>
<protein>
    <recommendedName>
        <fullName evidence="5">Trans-sialidase</fullName>
    </recommendedName>
</protein>
<dbReference type="Pfam" id="PF11052">
    <property type="entry name" value="Tr-sialidase_C"/>
    <property type="match status" value="1"/>
</dbReference>
<dbReference type="AlphaFoldDB" id="V5A2J6"/>
<evidence type="ECO:0000256" key="1">
    <source>
        <dbReference type="SAM" id="MobiDB-lite"/>
    </source>
</evidence>